<protein>
    <submittedName>
        <fullName evidence="1">Uncharacterized protein</fullName>
    </submittedName>
</protein>
<name>A0ACB9K7H7_9ASTR</name>
<organism evidence="1 2">
    <name type="scientific">Smallanthus sonchifolius</name>
    <dbReference type="NCBI Taxonomy" id="185202"/>
    <lineage>
        <taxon>Eukaryota</taxon>
        <taxon>Viridiplantae</taxon>
        <taxon>Streptophyta</taxon>
        <taxon>Embryophyta</taxon>
        <taxon>Tracheophyta</taxon>
        <taxon>Spermatophyta</taxon>
        <taxon>Magnoliopsida</taxon>
        <taxon>eudicotyledons</taxon>
        <taxon>Gunneridae</taxon>
        <taxon>Pentapetalae</taxon>
        <taxon>asterids</taxon>
        <taxon>campanulids</taxon>
        <taxon>Asterales</taxon>
        <taxon>Asteraceae</taxon>
        <taxon>Asteroideae</taxon>
        <taxon>Heliantheae alliance</taxon>
        <taxon>Millerieae</taxon>
        <taxon>Smallanthus</taxon>
    </lineage>
</organism>
<gene>
    <name evidence="1" type="ORF">L1987_02304</name>
</gene>
<comment type="caution">
    <text evidence="1">The sequence shown here is derived from an EMBL/GenBank/DDBJ whole genome shotgun (WGS) entry which is preliminary data.</text>
</comment>
<evidence type="ECO:0000313" key="1">
    <source>
        <dbReference type="EMBL" id="KAI3828207.1"/>
    </source>
</evidence>
<reference evidence="1 2" key="2">
    <citation type="journal article" date="2022" name="Mol. Ecol. Resour.">
        <title>The genomes of chicory, endive, great burdock and yacon provide insights into Asteraceae paleo-polyploidization history and plant inulin production.</title>
        <authorList>
            <person name="Fan W."/>
            <person name="Wang S."/>
            <person name="Wang H."/>
            <person name="Wang A."/>
            <person name="Jiang F."/>
            <person name="Liu H."/>
            <person name="Zhao H."/>
            <person name="Xu D."/>
            <person name="Zhang Y."/>
        </authorList>
    </citation>
    <scope>NUCLEOTIDE SEQUENCE [LARGE SCALE GENOMIC DNA]</scope>
    <source>
        <strain evidence="2">cv. Yunnan</strain>
        <tissue evidence="1">Leaves</tissue>
    </source>
</reference>
<proteinExistence type="predicted"/>
<accession>A0ACB9K7H7</accession>
<reference evidence="2" key="1">
    <citation type="journal article" date="2022" name="Mol. Ecol. Resour.">
        <title>The genomes of chicory, endive, great burdock and yacon provide insights into Asteraceae palaeo-polyploidization history and plant inulin production.</title>
        <authorList>
            <person name="Fan W."/>
            <person name="Wang S."/>
            <person name="Wang H."/>
            <person name="Wang A."/>
            <person name="Jiang F."/>
            <person name="Liu H."/>
            <person name="Zhao H."/>
            <person name="Xu D."/>
            <person name="Zhang Y."/>
        </authorList>
    </citation>
    <scope>NUCLEOTIDE SEQUENCE [LARGE SCALE GENOMIC DNA]</scope>
    <source>
        <strain evidence="2">cv. Yunnan</strain>
    </source>
</reference>
<keyword evidence="2" id="KW-1185">Reference proteome</keyword>
<dbReference type="EMBL" id="CM042018">
    <property type="protein sequence ID" value="KAI3828207.1"/>
    <property type="molecule type" value="Genomic_DNA"/>
</dbReference>
<dbReference type="Proteomes" id="UP001056120">
    <property type="component" value="Linkage Group LG01"/>
</dbReference>
<evidence type="ECO:0000313" key="2">
    <source>
        <dbReference type="Proteomes" id="UP001056120"/>
    </source>
</evidence>
<sequence>MIEEQMVEEPPMEEEESMDEEIVVEKPSEKTEEKKKGVEMKSPEIDLIRVPYPACLLPHKHAMEDGHFLNIFKQLKVNLPFIEVLQHMPKYGKFLKDLLSNKKKLQEVSKVSLSEQCSAVVQNKLLEKLGDSGRFTIPCLLGGLPLNHVLADMGASINPMPYSIYKQLDIWRFWSIGRLLDCKIEALEIGFV</sequence>